<name>A0A1H3VNC4_9GAMM</name>
<dbReference type="Gene3D" id="3.40.50.300">
    <property type="entry name" value="P-loop containing nucleotide triphosphate hydrolases"/>
    <property type="match status" value="1"/>
</dbReference>
<proteinExistence type="predicted"/>
<dbReference type="NCBIfam" id="NF047398">
    <property type="entry name" value="AAA_KGGVGR"/>
    <property type="match status" value="1"/>
</dbReference>
<sequence length="791" mass="90537">MALANIAVLLGKLKRKVLMVDWDIEAPGLDKYINKYREPSKSSDGLIDLLLNAKNQNPSSINKYIYRVSNIKNCDNLYFLPSGLSSTNFEEYTKKLTSFNWEDFFGKHGGGEFIEKLREDWLKEYDFVLIDSRTGITDSGGVCTIQLPDIIIPVFTANEQSLFGIKHVINSIQKSRQRLAYDRGNLLVFPLLSRHEGNVEFEKSKEWLTKSSEVLREFYDDWIPTKKLTPYNILEKTKLPYIPYFSFGEELAVEVAGTNDPASLGYAYLTSANLINQDFKNIDHIISNNEQKNSATTSKSTLSPKDENKLNLHDITTRQALLTEKLTRLQQQRDLEHRVEEQMRSEKLIADTQEALYLVEQKLLTHQQNNLISKANTLKRNGEYKQALNCWHQIQLANPDSSSAAQEIALLETLQANQTKAVEIIKRLAFRMKDIKPIFKGLATTLRQPDSSPNYSVILEQTEAFLDGKLDAGDFIYWYATENPITDRHGVNIEALARRIQRGEVVLFLGSDVVSTYGDKQHGEHPLVRQLAAQIGYEHFDGSLSSIAEYYQLRPDLGVTTLLDNLRQSLPDAARVINLYQALSKTNMPLILISSGYDNLLESTFQATGKHFVELASIINRSEDYDIGHVVVSYSDHSKPTYVCPEEELSRLRLLESGYSIIYKIRGTCETNKNQDSNFLGRDAMILSESDYFSFARYADRIIPDYLARQFRNRGFLFIGYRPKEWEDRLLVSALLEKRRNAQEPCYVIGNAPQAGEQPKLLESAFWEHRNVRQYHVDFHELDAYFGEAEV</sequence>
<dbReference type="SUPFAM" id="SSF52540">
    <property type="entry name" value="P-loop containing nucleoside triphosphate hydrolases"/>
    <property type="match status" value="1"/>
</dbReference>
<dbReference type="EMBL" id="FNQP01000001">
    <property type="protein sequence ID" value="SDZ75592.1"/>
    <property type="molecule type" value="Genomic_DNA"/>
</dbReference>
<dbReference type="Proteomes" id="UP000199397">
    <property type="component" value="Unassembled WGS sequence"/>
</dbReference>
<reference evidence="1 2" key="1">
    <citation type="submission" date="2016-10" db="EMBL/GenBank/DDBJ databases">
        <authorList>
            <person name="de Groot N.N."/>
        </authorList>
    </citation>
    <scope>NUCLEOTIDE SEQUENCE [LARGE SCALE GENOMIC DNA]</scope>
    <source>
        <strain evidence="1 2">DSM 21228</strain>
    </source>
</reference>
<dbReference type="InterPro" id="IPR050678">
    <property type="entry name" value="DNA_Partitioning_ATPase"/>
</dbReference>
<organism evidence="1 2">
    <name type="scientific">Thiothrix caldifontis</name>
    <dbReference type="NCBI Taxonomy" id="525918"/>
    <lineage>
        <taxon>Bacteria</taxon>
        <taxon>Pseudomonadati</taxon>
        <taxon>Pseudomonadota</taxon>
        <taxon>Gammaproteobacteria</taxon>
        <taxon>Thiotrichales</taxon>
        <taxon>Thiotrichaceae</taxon>
        <taxon>Thiothrix</taxon>
    </lineage>
</organism>
<dbReference type="PANTHER" id="PTHR13696:SF52">
    <property type="entry name" value="PARA FAMILY PROTEIN CT_582"/>
    <property type="match status" value="1"/>
</dbReference>
<keyword evidence="2" id="KW-1185">Reference proteome</keyword>
<evidence type="ECO:0000313" key="1">
    <source>
        <dbReference type="EMBL" id="SDZ75592.1"/>
    </source>
</evidence>
<dbReference type="Pfam" id="PF13289">
    <property type="entry name" value="SIR2_2"/>
    <property type="match status" value="1"/>
</dbReference>
<dbReference type="AlphaFoldDB" id="A0A1H3VNC4"/>
<dbReference type="InterPro" id="IPR027417">
    <property type="entry name" value="P-loop_NTPase"/>
</dbReference>
<gene>
    <name evidence="1" type="ORF">SAMN05660964_00149</name>
</gene>
<protein>
    <submittedName>
        <fullName evidence="1">CobQ/CobB/MinD/ParA nucleotide binding domain-containing protein</fullName>
    </submittedName>
</protein>
<dbReference type="STRING" id="525918.SAMN05660964_00149"/>
<evidence type="ECO:0000313" key="2">
    <source>
        <dbReference type="Proteomes" id="UP000199397"/>
    </source>
</evidence>
<accession>A0A1H3VNC4</accession>
<dbReference type="PANTHER" id="PTHR13696">
    <property type="entry name" value="P-LOOP CONTAINING NUCLEOSIDE TRIPHOSPHATE HYDROLASE"/>
    <property type="match status" value="1"/>
</dbReference>